<dbReference type="FunFam" id="3.30.750.44:FF:000001">
    <property type="entry name" value="S41 family peptidase"/>
    <property type="match status" value="1"/>
</dbReference>
<evidence type="ECO:0000256" key="1">
    <source>
        <dbReference type="ARBA" id="ARBA00009179"/>
    </source>
</evidence>
<evidence type="ECO:0000256" key="4">
    <source>
        <dbReference type="ARBA" id="ARBA00022825"/>
    </source>
</evidence>
<dbReference type="OrthoDB" id="9812068at2"/>
<dbReference type="EMBL" id="FWPT01000002">
    <property type="protein sequence ID" value="SMA39350.1"/>
    <property type="molecule type" value="Genomic_DNA"/>
</dbReference>
<dbReference type="PANTHER" id="PTHR32060">
    <property type="entry name" value="TAIL-SPECIFIC PROTEASE"/>
    <property type="match status" value="1"/>
</dbReference>
<dbReference type="SMART" id="SM00245">
    <property type="entry name" value="TSPc"/>
    <property type="match status" value="1"/>
</dbReference>
<dbReference type="FunFam" id="3.90.226.10:FF:000029">
    <property type="entry name" value="Peptidase, S41 family"/>
    <property type="match status" value="1"/>
</dbReference>
<dbReference type="AlphaFoldDB" id="A0A1X7AGR1"/>
<dbReference type="Gene3D" id="3.90.226.10">
    <property type="entry name" value="2-enoyl-CoA Hydratase, Chain A, domain 1"/>
    <property type="match status" value="1"/>
</dbReference>
<evidence type="ECO:0000313" key="8">
    <source>
        <dbReference type="EMBL" id="SMA39350.1"/>
    </source>
</evidence>
<feature type="domain" description="PDZ" evidence="7">
    <location>
        <begin position="104"/>
        <end position="172"/>
    </location>
</feature>
<evidence type="ECO:0000256" key="3">
    <source>
        <dbReference type="ARBA" id="ARBA00022801"/>
    </source>
</evidence>
<dbReference type="PROSITE" id="PS51257">
    <property type="entry name" value="PROKAR_LIPOPROTEIN"/>
    <property type="match status" value="1"/>
</dbReference>
<dbReference type="GO" id="GO:0007165">
    <property type="term" value="P:signal transduction"/>
    <property type="evidence" value="ECO:0007669"/>
    <property type="project" value="TreeGrafter"/>
</dbReference>
<dbReference type="InterPro" id="IPR001478">
    <property type="entry name" value="PDZ"/>
</dbReference>
<keyword evidence="2 5" id="KW-0645">Protease</keyword>
<dbReference type="RefSeq" id="WP_087107539.1">
    <property type="nucleotide sequence ID" value="NZ_CBCSCN010000001.1"/>
</dbReference>
<dbReference type="SMART" id="SM00228">
    <property type="entry name" value="PDZ"/>
    <property type="match status" value="1"/>
</dbReference>
<dbReference type="NCBIfam" id="TIGR00225">
    <property type="entry name" value="prc"/>
    <property type="match status" value="1"/>
</dbReference>
<keyword evidence="9" id="KW-1185">Reference proteome</keyword>
<keyword evidence="4 5" id="KW-0720">Serine protease</keyword>
<dbReference type="CDD" id="cd07560">
    <property type="entry name" value="Peptidase_S41_CPP"/>
    <property type="match status" value="1"/>
</dbReference>
<evidence type="ECO:0000256" key="5">
    <source>
        <dbReference type="RuleBase" id="RU004404"/>
    </source>
</evidence>
<dbReference type="Pfam" id="PF22694">
    <property type="entry name" value="CtpB_N-like"/>
    <property type="match status" value="1"/>
</dbReference>
<dbReference type="Proteomes" id="UP000196573">
    <property type="component" value="Unassembled WGS sequence"/>
</dbReference>
<dbReference type="PANTHER" id="PTHR32060:SF30">
    <property type="entry name" value="CARBOXY-TERMINAL PROCESSING PROTEASE CTPA"/>
    <property type="match status" value="1"/>
</dbReference>
<dbReference type="GO" id="GO:0004175">
    <property type="term" value="F:endopeptidase activity"/>
    <property type="evidence" value="ECO:0007669"/>
    <property type="project" value="TreeGrafter"/>
</dbReference>
<dbReference type="InterPro" id="IPR055210">
    <property type="entry name" value="CtpA/B_N"/>
</dbReference>
<keyword evidence="3 5" id="KW-0378">Hydrolase</keyword>
<dbReference type="Pfam" id="PF13180">
    <property type="entry name" value="PDZ_2"/>
    <property type="match status" value="1"/>
</dbReference>
<dbReference type="InterPro" id="IPR029045">
    <property type="entry name" value="ClpP/crotonase-like_dom_sf"/>
</dbReference>
<dbReference type="GO" id="GO:0008236">
    <property type="term" value="F:serine-type peptidase activity"/>
    <property type="evidence" value="ECO:0007669"/>
    <property type="project" value="UniProtKB-KW"/>
</dbReference>
<gene>
    <name evidence="8" type="ORF">EHSB41UT_01018</name>
</gene>
<name>A0A1X7AGR1_9GAMM</name>
<dbReference type="PROSITE" id="PS50106">
    <property type="entry name" value="PDZ"/>
    <property type="match status" value="1"/>
</dbReference>
<sequence length="464" mass="49430">MPIRLTFLPSALVASCSLVTALAFTFSGSVNASEPKAEPAQKPAVTQEKGRLPLDDLRAFTEVLQRIKSDYVEPIDDKTLLENAIRGMLDNLDPHSAYLQKEDYQSLEESTSGEFGGLGIEVGGEDGLIKVITPIDGTPAQKAGVKAGDLIIKLDDTPIRGLGLKKSVELMRGKTGEPITLTIIREGASKPLEITVVRDIIKVDSVRHKMLDKGLGYIRISQFQVDTGKEVLDAINSMRKEEQLSGVVLDLRNNPGGVLQAAVDVSDLFLKDGLIVYTKGRIPNSNMSYSATAADPSSGIPLVVLINGGSASASEIVAGALQDHRRAIVIGTKSFGKGSVQTVQGLRSDGERGLKLTTALYYTPSGRSIQAEGIMPDITVADANVTRTKESTGGYREADLKNHLDKNAQMTSESGSEGSNNAEADAALDASDYQLYQALNILKSLHLSRQPGSGQSISLPAKNG</sequence>
<reference evidence="8 9" key="1">
    <citation type="submission" date="2017-03" db="EMBL/GenBank/DDBJ databases">
        <authorList>
            <person name="Afonso C.L."/>
            <person name="Miller P.J."/>
            <person name="Scott M.A."/>
            <person name="Spackman E."/>
            <person name="Goraichik I."/>
            <person name="Dimitrov K.M."/>
            <person name="Suarez D.L."/>
            <person name="Swayne D.E."/>
        </authorList>
    </citation>
    <scope>NUCLEOTIDE SEQUENCE [LARGE SCALE GENOMIC DNA]</scope>
    <source>
        <strain evidence="8">SB41UT1</strain>
    </source>
</reference>
<dbReference type="Gene3D" id="2.30.42.10">
    <property type="match status" value="1"/>
</dbReference>
<dbReference type="InterPro" id="IPR005151">
    <property type="entry name" value="Tail-specific_protease"/>
</dbReference>
<dbReference type="CDD" id="cd06782">
    <property type="entry name" value="cpPDZ_CPP-like"/>
    <property type="match status" value="1"/>
</dbReference>
<protein>
    <submittedName>
        <fullName evidence="8">Putative CtpA-like serine protease</fullName>
        <ecNumber evidence="8">3.4.21.-</ecNumber>
    </submittedName>
</protein>
<dbReference type="SUPFAM" id="SSF50156">
    <property type="entry name" value="PDZ domain-like"/>
    <property type="match status" value="1"/>
</dbReference>
<feature type="chain" id="PRO_5013390115" evidence="6">
    <location>
        <begin position="33"/>
        <end position="464"/>
    </location>
</feature>
<dbReference type="Pfam" id="PF03572">
    <property type="entry name" value="Peptidase_S41"/>
    <property type="match status" value="1"/>
</dbReference>
<evidence type="ECO:0000313" key="9">
    <source>
        <dbReference type="Proteomes" id="UP000196573"/>
    </source>
</evidence>
<comment type="similarity">
    <text evidence="1 5">Belongs to the peptidase S41A family.</text>
</comment>
<dbReference type="GO" id="GO:0030288">
    <property type="term" value="C:outer membrane-bounded periplasmic space"/>
    <property type="evidence" value="ECO:0007669"/>
    <property type="project" value="TreeGrafter"/>
</dbReference>
<dbReference type="Gene3D" id="3.30.750.44">
    <property type="match status" value="1"/>
</dbReference>
<dbReference type="InterPro" id="IPR004447">
    <property type="entry name" value="Peptidase_S41A"/>
</dbReference>
<organism evidence="8 9">
    <name type="scientific">Parendozoicomonas haliclonae</name>
    <dbReference type="NCBI Taxonomy" id="1960125"/>
    <lineage>
        <taxon>Bacteria</taxon>
        <taxon>Pseudomonadati</taxon>
        <taxon>Pseudomonadota</taxon>
        <taxon>Gammaproteobacteria</taxon>
        <taxon>Oceanospirillales</taxon>
        <taxon>Endozoicomonadaceae</taxon>
        <taxon>Parendozoicomonas</taxon>
    </lineage>
</organism>
<dbReference type="EC" id="3.4.21.-" evidence="8"/>
<proteinExistence type="inferred from homology"/>
<keyword evidence="6" id="KW-0732">Signal</keyword>
<dbReference type="FunFam" id="2.30.42.10:FF:000063">
    <property type="entry name" value="Peptidase, S41 family"/>
    <property type="match status" value="1"/>
</dbReference>
<accession>A0A1X7AGR1</accession>
<feature type="signal peptide" evidence="6">
    <location>
        <begin position="1"/>
        <end position="32"/>
    </location>
</feature>
<evidence type="ECO:0000259" key="7">
    <source>
        <dbReference type="PROSITE" id="PS50106"/>
    </source>
</evidence>
<evidence type="ECO:0000256" key="2">
    <source>
        <dbReference type="ARBA" id="ARBA00022670"/>
    </source>
</evidence>
<dbReference type="InterPro" id="IPR036034">
    <property type="entry name" value="PDZ_sf"/>
</dbReference>
<evidence type="ECO:0000256" key="6">
    <source>
        <dbReference type="SAM" id="SignalP"/>
    </source>
</evidence>
<dbReference type="GO" id="GO:0006508">
    <property type="term" value="P:proteolysis"/>
    <property type="evidence" value="ECO:0007669"/>
    <property type="project" value="UniProtKB-KW"/>
</dbReference>
<dbReference type="SUPFAM" id="SSF52096">
    <property type="entry name" value="ClpP/crotonase"/>
    <property type="match status" value="1"/>
</dbReference>